<dbReference type="AlphaFoldDB" id="A0A5M3W0H7"/>
<gene>
    <name evidence="1" type="ORF">Acor_38430</name>
</gene>
<reference evidence="1 2" key="1">
    <citation type="submission" date="2019-10" db="EMBL/GenBank/DDBJ databases">
        <title>Whole genome shotgun sequence of Acrocarpospora corrugata NBRC 13972.</title>
        <authorList>
            <person name="Ichikawa N."/>
            <person name="Kimura A."/>
            <person name="Kitahashi Y."/>
            <person name="Komaki H."/>
            <person name="Oguchi A."/>
        </authorList>
    </citation>
    <scope>NUCLEOTIDE SEQUENCE [LARGE SCALE GENOMIC DNA]</scope>
    <source>
        <strain evidence="1 2">NBRC 13972</strain>
    </source>
</reference>
<evidence type="ECO:0000313" key="1">
    <source>
        <dbReference type="EMBL" id="GES01779.1"/>
    </source>
</evidence>
<keyword evidence="2" id="KW-1185">Reference proteome</keyword>
<sequence length="156" mass="16869">MRLFGSRLPADVRSALHGERPLSHALTAGGGYAVATLGALHLPGGLRVPWHQVDRAVWDQEGVTIVMTGGAQHRVVLPEPGLLPETIRERVTNSILASRYVRLSEAGGVRLVARRIAGQDAVEWEFVYDPELDPTDPGVRAAAEQALEEVRRALGV</sequence>
<dbReference type="RefSeq" id="WP_155338045.1">
    <property type="nucleotide sequence ID" value="NZ_BAAABN010000030.1"/>
</dbReference>
<dbReference type="OrthoDB" id="5144898at2"/>
<proteinExistence type="predicted"/>
<protein>
    <submittedName>
        <fullName evidence="1">Uncharacterized protein</fullName>
    </submittedName>
</protein>
<organism evidence="1 2">
    <name type="scientific">Acrocarpospora corrugata</name>
    <dbReference type="NCBI Taxonomy" id="35763"/>
    <lineage>
        <taxon>Bacteria</taxon>
        <taxon>Bacillati</taxon>
        <taxon>Actinomycetota</taxon>
        <taxon>Actinomycetes</taxon>
        <taxon>Streptosporangiales</taxon>
        <taxon>Streptosporangiaceae</taxon>
        <taxon>Acrocarpospora</taxon>
    </lineage>
</organism>
<dbReference type="Proteomes" id="UP000334990">
    <property type="component" value="Unassembled WGS sequence"/>
</dbReference>
<accession>A0A5M3W0H7</accession>
<evidence type="ECO:0000313" key="2">
    <source>
        <dbReference type="Proteomes" id="UP000334990"/>
    </source>
</evidence>
<comment type="caution">
    <text evidence="1">The sequence shown here is derived from an EMBL/GenBank/DDBJ whole genome shotgun (WGS) entry which is preliminary data.</text>
</comment>
<dbReference type="EMBL" id="BLAD01000053">
    <property type="protein sequence ID" value="GES01779.1"/>
    <property type="molecule type" value="Genomic_DNA"/>
</dbReference>
<name>A0A5M3W0H7_9ACTN</name>